<proteinExistence type="predicted"/>
<dbReference type="RefSeq" id="WP_136730770.1">
    <property type="nucleotide sequence ID" value="NZ_SUMC01000161.1"/>
</dbReference>
<gene>
    <name evidence="1" type="ORF">FCI23_50935</name>
</gene>
<dbReference type="OrthoDB" id="4201401at2"/>
<organism evidence="1 2">
    <name type="scientific">Actinacidiphila oryziradicis</name>
    <dbReference type="NCBI Taxonomy" id="2571141"/>
    <lineage>
        <taxon>Bacteria</taxon>
        <taxon>Bacillati</taxon>
        <taxon>Actinomycetota</taxon>
        <taxon>Actinomycetes</taxon>
        <taxon>Kitasatosporales</taxon>
        <taxon>Streptomycetaceae</taxon>
        <taxon>Actinacidiphila</taxon>
    </lineage>
</organism>
<protein>
    <submittedName>
        <fullName evidence="1">Uncharacterized protein</fullName>
    </submittedName>
</protein>
<comment type="caution">
    <text evidence="1">The sequence shown here is derived from an EMBL/GenBank/DDBJ whole genome shotgun (WGS) entry which is preliminary data.</text>
</comment>
<dbReference type="EMBL" id="SUMC01000161">
    <property type="protein sequence ID" value="TJZ96484.1"/>
    <property type="molecule type" value="Genomic_DNA"/>
</dbReference>
<reference evidence="1 2" key="1">
    <citation type="submission" date="2019-04" db="EMBL/GenBank/DDBJ databases">
        <title>Streptomyces oryziradicis sp. nov., a novel actinomycete isolated from rhizosphere soil of rice (Oryza sativa L.).</title>
        <authorList>
            <person name="Li C."/>
        </authorList>
    </citation>
    <scope>NUCLEOTIDE SEQUENCE [LARGE SCALE GENOMIC DNA]</scope>
    <source>
        <strain evidence="1 2">NEAU-C40</strain>
    </source>
</reference>
<dbReference type="AlphaFoldDB" id="A0A4U0S7V3"/>
<evidence type="ECO:0000313" key="1">
    <source>
        <dbReference type="EMBL" id="TJZ96484.1"/>
    </source>
</evidence>
<accession>A0A4U0S7V3</accession>
<dbReference type="Proteomes" id="UP000305778">
    <property type="component" value="Unassembled WGS sequence"/>
</dbReference>
<sequence length="169" mass="18657">MKAQAIEIILVRPVTKRELARARSVCAYGIAAARDRNRVMVVVPARSRRRAIRRVWRELATVLPIDALTTVFGDAQGWHLLSVQMDSDVLGRVRQQAAQTGQTPEEYMSEAVRGAVARQKADRLTRLDDAVNRLLGCCSPAEILNAVARRNTDGAVGPEDRTRATSTQP</sequence>
<evidence type="ECO:0000313" key="2">
    <source>
        <dbReference type="Proteomes" id="UP000305778"/>
    </source>
</evidence>
<keyword evidence="2" id="KW-1185">Reference proteome</keyword>
<name>A0A4U0S7V3_9ACTN</name>